<evidence type="ECO:0000313" key="1">
    <source>
        <dbReference type="EMBL" id="CAP68390.1"/>
    </source>
</evidence>
<name>B2AVG6_PODAN</name>
<dbReference type="InParanoid" id="B2AVG6"/>
<organism evidence="1">
    <name type="scientific">Podospora anserina (strain S / ATCC MYA-4624 / DSM 980 / FGSC 10383)</name>
    <name type="common">Pleurage anserina</name>
    <dbReference type="NCBI Taxonomy" id="515849"/>
    <lineage>
        <taxon>Eukaryota</taxon>
        <taxon>Fungi</taxon>
        <taxon>Dikarya</taxon>
        <taxon>Ascomycota</taxon>
        <taxon>Pezizomycotina</taxon>
        <taxon>Sordariomycetes</taxon>
        <taxon>Sordariomycetidae</taxon>
        <taxon>Sordariales</taxon>
        <taxon>Podosporaceae</taxon>
        <taxon>Podospora</taxon>
        <taxon>Podospora anserina</taxon>
    </lineage>
</organism>
<reference evidence="3" key="3">
    <citation type="journal article" date="2014" name="Genetics">
        <title>Maintaining two mating types: Structure of the mating type locus and its role in heterokaryosis in Podospora anserina.</title>
        <authorList>
            <person name="Grognet P."/>
            <person name="Bidard F."/>
            <person name="Kuchly C."/>
            <person name="Tong L.C.H."/>
            <person name="Coppin E."/>
            <person name="Benkhali J.A."/>
            <person name="Couloux A."/>
            <person name="Wincker P."/>
            <person name="Debuchy R."/>
            <person name="Silar P."/>
        </authorList>
    </citation>
    <scope>GENOME REANNOTATION</scope>
    <source>
        <strain evidence="3">S / ATCC MYA-4624 / DSM 980 / FGSC 10383</strain>
    </source>
</reference>
<dbReference type="Proteomes" id="UP000001197">
    <property type="component" value="Chromosome 7"/>
</dbReference>
<dbReference type="AlphaFoldDB" id="B2AVG6"/>
<proteinExistence type="predicted"/>
<dbReference type="RefSeq" id="XP_001907717.1">
    <property type="nucleotide sequence ID" value="XM_001907682.1"/>
</dbReference>
<protein>
    <submittedName>
        <fullName evidence="1">Podospora anserina S mat+ genomic DNA chromosome 7, supercontig 1</fullName>
    </submittedName>
</protein>
<dbReference type="HOGENOM" id="CLU_3160205_0_0_1"/>
<dbReference type="EMBL" id="FO904942">
    <property type="protein sequence ID" value="CDP31861.1"/>
    <property type="molecule type" value="Genomic_DNA"/>
</dbReference>
<reference evidence="2" key="4">
    <citation type="submission" date="2014-09" db="EMBL/GenBank/DDBJ databases">
        <title>Maintaining two mating types: Structure of the mating type locus and its role in heterokaryosis in Podospora anserina.</title>
        <authorList>
            <person name="Grognet P."/>
            <person name="Bidard F."/>
            <person name="Kuchly C."/>
            <person name="Chan Ho Tong L."/>
            <person name="Coppin E."/>
            <person name="Ait Benkhali J."/>
            <person name="Couloux A."/>
            <person name="Wincker P."/>
            <person name="Debuchy R."/>
            <person name="Silar P."/>
        </authorList>
    </citation>
    <scope>NUCLEOTIDE SEQUENCE</scope>
</reference>
<dbReference type="KEGG" id="pan:PODANSg4752"/>
<sequence>MITIFDTPKLIGTLRGLLGENRPRDAMKEIFRNSSKAFMLLLKLANAT</sequence>
<reference evidence="1 3" key="1">
    <citation type="journal article" date="2008" name="Genome Biol.">
        <title>The genome sequence of the model ascomycete fungus Podospora anserina.</title>
        <authorList>
            <person name="Espagne E."/>
            <person name="Lespinet O."/>
            <person name="Malagnac F."/>
            <person name="Da Silva C."/>
            <person name="Jaillon O."/>
            <person name="Porcel B.M."/>
            <person name="Couloux A."/>
            <person name="Aury J.-M."/>
            <person name="Segurens B."/>
            <person name="Poulain J."/>
            <person name="Anthouard V."/>
            <person name="Grossetete S."/>
            <person name="Khalili H."/>
            <person name="Coppin E."/>
            <person name="Dequard-Chablat M."/>
            <person name="Picard M."/>
            <person name="Contamine V."/>
            <person name="Arnaise S."/>
            <person name="Bourdais A."/>
            <person name="Berteaux-Lecellier V."/>
            <person name="Gautheret D."/>
            <person name="de Vries R.P."/>
            <person name="Battaglia E."/>
            <person name="Coutinho P.M."/>
            <person name="Danchin E.G.J."/>
            <person name="Henrissat B."/>
            <person name="El Khoury R."/>
            <person name="Sainsard-Chanet A."/>
            <person name="Boivin A."/>
            <person name="Pinan-Lucarre B."/>
            <person name="Sellem C.H."/>
            <person name="Debuchy R."/>
            <person name="Wincker P."/>
            <person name="Weissenbach J."/>
            <person name="Silar P."/>
        </authorList>
    </citation>
    <scope>NUCLEOTIDE SEQUENCE [LARGE SCALE GENOMIC DNA]</scope>
    <source>
        <strain evidence="3">S / ATCC MYA-4624 / DSM 980 / FGSC 10383</strain>
        <strain evidence="1">S mat+</strain>
    </source>
</reference>
<evidence type="ECO:0000313" key="3">
    <source>
        <dbReference type="Proteomes" id="UP000001197"/>
    </source>
</evidence>
<evidence type="ECO:0000313" key="2">
    <source>
        <dbReference type="EMBL" id="CDP31861.1"/>
    </source>
</evidence>
<dbReference type="EMBL" id="CU633900">
    <property type="protein sequence ID" value="CAP68390.1"/>
    <property type="molecule type" value="Genomic_DNA"/>
</dbReference>
<keyword evidence="3" id="KW-1185">Reference proteome</keyword>
<gene>
    <name evidence="1" type="ORF">PODANS_7_3020</name>
</gene>
<dbReference type="GeneID" id="6191924"/>
<reference evidence="1" key="2">
    <citation type="submission" date="2008-07" db="EMBL/GenBank/DDBJ databases">
        <authorList>
            <person name="Genoscope - CEA"/>
        </authorList>
    </citation>
    <scope>NUCLEOTIDE SEQUENCE</scope>
    <source>
        <strain evidence="1">S mat+</strain>
    </source>
</reference>
<dbReference type="VEuPathDB" id="FungiDB:PODANS_7_3020"/>
<accession>B2AVG6</accession>